<evidence type="ECO:0000259" key="8">
    <source>
        <dbReference type="PROSITE" id="PS51755"/>
    </source>
</evidence>
<dbReference type="InterPro" id="IPR011006">
    <property type="entry name" value="CheY-like_superfamily"/>
</dbReference>
<name>A0ABR9X9L8_9RHOB</name>
<evidence type="ECO:0000256" key="6">
    <source>
        <dbReference type="SAM" id="Coils"/>
    </source>
</evidence>
<gene>
    <name evidence="9" type="ORF">IQ782_25945</name>
</gene>
<evidence type="ECO:0000256" key="4">
    <source>
        <dbReference type="PROSITE-ProRule" id="PRU00169"/>
    </source>
</evidence>
<evidence type="ECO:0000256" key="2">
    <source>
        <dbReference type="ARBA" id="ARBA00023125"/>
    </source>
</evidence>
<proteinExistence type="predicted"/>
<dbReference type="PANTHER" id="PTHR48111:SF67">
    <property type="entry name" value="TRANSCRIPTIONAL REGULATORY PROTEIN TCTD"/>
    <property type="match status" value="1"/>
</dbReference>
<keyword evidence="4" id="KW-0597">Phosphoprotein</keyword>
<dbReference type="Gene3D" id="1.10.10.10">
    <property type="entry name" value="Winged helix-like DNA-binding domain superfamily/Winged helix DNA-binding domain"/>
    <property type="match status" value="1"/>
</dbReference>
<dbReference type="SMART" id="SM00448">
    <property type="entry name" value="REC"/>
    <property type="match status" value="1"/>
</dbReference>
<evidence type="ECO:0000256" key="1">
    <source>
        <dbReference type="ARBA" id="ARBA00023015"/>
    </source>
</evidence>
<dbReference type="SUPFAM" id="SSF52172">
    <property type="entry name" value="CheY-like"/>
    <property type="match status" value="1"/>
</dbReference>
<dbReference type="PROSITE" id="PS50110">
    <property type="entry name" value="RESPONSE_REGULATORY"/>
    <property type="match status" value="1"/>
</dbReference>
<keyword evidence="6" id="KW-0175">Coiled coil</keyword>
<dbReference type="InterPro" id="IPR039420">
    <property type="entry name" value="WalR-like"/>
</dbReference>
<dbReference type="Proteomes" id="UP000607796">
    <property type="component" value="Unassembled WGS sequence"/>
</dbReference>
<dbReference type="SMART" id="SM00862">
    <property type="entry name" value="Trans_reg_C"/>
    <property type="match status" value="1"/>
</dbReference>
<dbReference type="Pfam" id="PF00072">
    <property type="entry name" value="Response_reg"/>
    <property type="match status" value="1"/>
</dbReference>
<dbReference type="InterPro" id="IPR001789">
    <property type="entry name" value="Sig_transdc_resp-reg_receiver"/>
</dbReference>
<dbReference type="Pfam" id="PF00486">
    <property type="entry name" value="Trans_reg_C"/>
    <property type="match status" value="1"/>
</dbReference>
<evidence type="ECO:0000259" key="7">
    <source>
        <dbReference type="PROSITE" id="PS50110"/>
    </source>
</evidence>
<dbReference type="InterPro" id="IPR001867">
    <property type="entry name" value="OmpR/PhoB-type_DNA-bd"/>
</dbReference>
<feature type="domain" description="Response regulatory" evidence="7">
    <location>
        <begin position="2"/>
        <end position="116"/>
    </location>
</feature>
<evidence type="ECO:0000256" key="5">
    <source>
        <dbReference type="PROSITE-ProRule" id="PRU01091"/>
    </source>
</evidence>
<dbReference type="Gene3D" id="6.10.250.690">
    <property type="match status" value="1"/>
</dbReference>
<dbReference type="PANTHER" id="PTHR48111">
    <property type="entry name" value="REGULATOR OF RPOS"/>
    <property type="match status" value="1"/>
</dbReference>
<dbReference type="Gene3D" id="3.40.50.2300">
    <property type="match status" value="1"/>
</dbReference>
<feature type="modified residue" description="4-aspartylphosphate" evidence="4">
    <location>
        <position position="51"/>
    </location>
</feature>
<organism evidence="9 10">
    <name type="scientific">Salipiger mangrovisoli</name>
    <dbReference type="NCBI Taxonomy" id="2865933"/>
    <lineage>
        <taxon>Bacteria</taxon>
        <taxon>Pseudomonadati</taxon>
        <taxon>Pseudomonadota</taxon>
        <taxon>Alphaproteobacteria</taxon>
        <taxon>Rhodobacterales</taxon>
        <taxon>Roseobacteraceae</taxon>
        <taxon>Salipiger</taxon>
    </lineage>
</organism>
<sequence>MRMLLVEDNDELAETILDRLRSEGHSVDREANGDEANDLLRFSSFDIVLLDINLPGRSGYDVLRSMRSRGDATPVIVLTARSEIDDRVVGLDAGADDYMVKPFDFRELSARCRVLARRRAGSSSNVFSAGSFRFDRAAKQAHVDGHQLELRAREVQLLEIMLDNLERMLTKEEVADKLYTFEETPSLNAVEQLVTRLRRKLEGTPLVIKTARGLGYMAYVSDDD</sequence>
<keyword evidence="1" id="KW-0805">Transcription regulation</keyword>
<comment type="caution">
    <text evidence="9">The sequence shown here is derived from an EMBL/GenBank/DDBJ whole genome shotgun (WGS) entry which is preliminary data.</text>
</comment>
<keyword evidence="10" id="KW-1185">Reference proteome</keyword>
<dbReference type="EMBL" id="JADFFK010000029">
    <property type="protein sequence ID" value="MBE9640300.1"/>
    <property type="molecule type" value="Genomic_DNA"/>
</dbReference>
<protein>
    <submittedName>
        <fullName evidence="9">Response regulator transcription factor</fullName>
    </submittedName>
</protein>
<feature type="DNA-binding region" description="OmpR/PhoB-type" evidence="5">
    <location>
        <begin position="124"/>
        <end position="220"/>
    </location>
</feature>
<dbReference type="CDD" id="cd00383">
    <property type="entry name" value="trans_reg_C"/>
    <property type="match status" value="1"/>
</dbReference>
<evidence type="ECO:0000256" key="3">
    <source>
        <dbReference type="ARBA" id="ARBA00023163"/>
    </source>
</evidence>
<feature type="domain" description="OmpR/PhoB-type" evidence="8">
    <location>
        <begin position="124"/>
        <end position="220"/>
    </location>
</feature>
<evidence type="ECO:0000313" key="10">
    <source>
        <dbReference type="Proteomes" id="UP000607796"/>
    </source>
</evidence>
<reference evidence="9 10" key="1">
    <citation type="journal article" date="2021" name="Int. J. Syst. Evol. Microbiol.">
        <title>Salipiger mangrovisoli sp. nov., isolated from mangrove soil and the proposal for the reclassification of Paraphaeobacter pallidus as Salipiger pallidus comb. nov.</title>
        <authorList>
            <person name="Du J."/>
            <person name="Liu Y."/>
            <person name="Pei T."/>
            <person name="Deng M.R."/>
            <person name="Zhu H."/>
        </authorList>
    </citation>
    <scope>NUCLEOTIDE SEQUENCE [LARGE SCALE GENOMIC DNA]</scope>
    <source>
        <strain evidence="9 10">6D45A</strain>
    </source>
</reference>
<dbReference type="InterPro" id="IPR036388">
    <property type="entry name" value="WH-like_DNA-bd_sf"/>
</dbReference>
<feature type="coiled-coil region" evidence="6">
    <location>
        <begin position="148"/>
        <end position="175"/>
    </location>
</feature>
<keyword evidence="2 5" id="KW-0238">DNA-binding</keyword>
<dbReference type="PROSITE" id="PS51755">
    <property type="entry name" value="OMPR_PHOB"/>
    <property type="match status" value="1"/>
</dbReference>
<accession>A0ABR9X9L8</accession>
<evidence type="ECO:0000313" key="9">
    <source>
        <dbReference type="EMBL" id="MBE9640300.1"/>
    </source>
</evidence>
<keyword evidence="3" id="KW-0804">Transcription</keyword>